<proteinExistence type="predicted"/>
<dbReference type="AlphaFoldDB" id="A0A2S1YSB9"/>
<dbReference type="KEGG" id="fcr:HYN56_23205"/>
<protein>
    <submittedName>
        <fullName evidence="1">Uncharacterized protein</fullName>
    </submittedName>
</protein>
<organism evidence="1 2">
    <name type="scientific">Flavobacterium crocinum</name>
    <dbReference type="NCBI Taxonomy" id="2183896"/>
    <lineage>
        <taxon>Bacteria</taxon>
        <taxon>Pseudomonadati</taxon>
        <taxon>Bacteroidota</taxon>
        <taxon>Flavobacteriia</taxon>
        <taxon>Flavobacteriales</taxon>
        <taxon>Flavobacteriaceae</taxon>
        <taxon>Flavobacterium</taxon>
    </lineage>
</organism>
<dbReference type="EMBL" id="CP029255">
    <property type="protein sequence ID" value="AWK06979.1"/>
    <property type="molecule type" value="Genomic_DNA"/>
</dbReference>
<dbReference type="RefSeq" id="WP_109194377.1">
    <property type="nucleotide sequence ID" value="NZ_CP029255.1"/>
</dbReference>
<dbReference type="Proteomes" id="UP000245250">
    <property type="component" value="Chromosome"/>
</dbReference>
<evidence type="ECO:0000313" key="1">
    <source>
        <dbReference type="EMBL" id="AWK06979.1"/>
    </source>
</evidence>
<gene>
    <name evidence="1" type="ORF">HYN56_23205</name>
</gene>
<evidence type="ECO:0000313" key="2">
    <source>
        <dbReference type="Proteomes" id="UP000245250"/>
    </source>
</evidence>
<keyword evidence="2" id="KW-1185">Reference proteome</keyword>
<reference evidence="1 2" key="1">
    <citation type="submission" date="2018-05" db="EMBL/GenBank/DDBJ databases">
        <title>Genome sequencing of Flavobacterium sp. HYN0056.</title>
        <authorList>
            <person name="Yi H."/>
            <person name="Baek C."/>
        </authorList>
    </citation>
    <scope>NUCLEOTIDE SEQUENCE [LARGE SCALE GENOMIC DNA]</scope>
    <source>
        <strain evidence="1 2">HYN0056</strain>
    </source>
</reference>
<sequence length="209" mass="25353">MNRILTIFKLKTREVRDKKLKELIDKKEILTVDELNFIASNFKQKEELITYDLIWVLLLNSPKMDTLKNFCIQGIEENLNTEYESFKNWDINFYISTWAFQYLTYLYPNKFDDYFEKYYNTATNNNLKMNMAECVFARNKELGLKLMIDILPFIDYDHRTWDSIGQYVCYEGTLNTIIYLKEKIEKEEDINMKNFYLDMVRELEKNKDT</sequence>
<name>A0A2S1YSB9_9FLAO</name>
<accession>A0A2S1YSB9</accession>